<evidence type="ECO:0000256" key="1">
    <source>
        <dbReference type="PROSITE-ProRule" id="PRU00042"/>
    </source>
</evidence>
<keyword evidence="1" id="KW-0863">Zinc-finger</keyword>
<dbReference type="WBParaSite" id="SSLN_0000576901-mRNA-1">
    <property type="protein sequence ID" value="SSLN_0000576901-mRNA-1"/>
    <property type="gene ID" value="SSLN_0000576901"/>
</dbReference>
<accession>A0A183SMZ2</accession>
<name>A0A183SMZ2_SCHSO</name>
<dbReference type="Pfam" id="PF00096">
    <property type="entry name" value="zf-C2H2"/>
    <property type="match status" value="1"/>
</dbReference>
<dbReference type="GO" id="GO:0008270">
    <property type="term" value="F:zinc ion binding"/>
    <property type="evidence" value="ECO:0007669"/>
    <property type="project" value="UniProtKB-KW"/>
</dbReference>
<sequence>MVAHKSQAPRLNTANVQTLPMCPRCQCTFHVRMGLVGHLRTQCKNIPITLTSAKPASDPTTTTIQTTDNNFSDAPQPTITDTILLPPPSAPITVTNPGCPTPTTSVATSDYLPPAASNITTALSTSDGDSVLTCPHCDHTFTNTSAKLATCESIKQRLVNYCLEHQQNRDRHLQCPHCPHTFTHRMGLLGHMRIQVSGIHRDANKSCAPINTSYSPPMSSTTSTSSRAQQTQHLPTYLVLIVIAHAHHASA</sequence>
<protein>
    <submittedName>
        <fullName evidence="6">C2H2-type domain-containing protein</fullName>
    </submittedName>
</protein>
<evidence type="ECO:0000313" key="4">
    <source>
        <dbReference type="EMBL" id="VDL91975.1"/>
    </source>
</evidence>
<evidence type="ECO:0000313" key="6">
    <source>
        <dbReference type="WBParaSite" id="SSLN_0000576901-mRNA-1"/>
    </source>
</evidence>
<dbReference type="InterPro" id="IPR013087">
    <property type="entry name" value="Znf_C2H2_type"/>
</dbReference>
<gene>
    <name evidence="4" type="ORF">SSLN_LOCUS5590</name>
</gene>
<reference evidence="4 5" key="2">
    <citation type="submission" date="2018-11" db="EMBL/GenBank/DDBJ databases">
        <authorList>
            <consortium name="Pathogen Informatics"/>
        </authorList>
    </citation>
    <scope>NUCLEOTIDE SEQUENCE [LARGE SCALE GENOMIC DNA]</scope>
    <source>
        <strain evidence="4 5">NST_G2</strain>
    </source>
</reference>
<dbReference type="Proteomes" id="UP000275846">
    <property type="component" value="Unassembled WGS sequence"/>
</dbReference>
<evidence type="ECO:0000256" key="2">
    <source>
        <dbReference type="SAM" id="MobiDB-lite"/>
    </source>
</evidence>
<keyword evidence="1" id="KW-0862">Zinc</keyword>
<dbReference type="AlphaFoldDB" id="A0A183SMZ2"/>
<keyword evidence="1" id="KW-0479">Metal-binding</keyword>
<proteinExistence type="predicted"/>
<reference evidence="6" key="1">
    <citation type="submission" date="2016-06" db="UniProtKB">
        <authorList>
            <consortium name="WormBaseParasite"/>
        </authorList>
    </citation>
    <scope>IDENTIFICATION</scope>
</reference>
<dbReference type="PROSITE" id="PS50157">
    <property type="entry name" value="ZINC_FINGER_C2H2_2"/>
    <property type="match status" value="1"/>
</dbReference>
<evidence type="ECO:0000259" key="3">
    <source>
        <dbReference type="PROSITE" id="PS50157"/>
    </source>
</evidence>
<feature type="domain" description="C2H2-type" evidence="3">
    <location>
        <begin position="173"/>
        <end position="205"/>
    </location>
</feature>
<dbReference type="EMBL" id="UYSU01033318">
    <property type="protein sequence ID" value="VDL91975.1"/>
    <property type="molecule type" value="Genomic_DNA"/>
</dbReference>
<keyword evidence="5" id="KW-1185">Reference proteome</keyword>
<organism evidence="6">
    <name type="scientific">Schistocephalus solidus</name>
    <name type="common">Tapeworm</name>
    <dbReference type="NCBI Taxonomy" id="70667"/>
    <lineage>
        <taxon>Eukaryota</taxon>
        <taxon>Metazoa</taxon>
        <taxon>Spiralia</taxon>
        <taxon>Lophotrochozoa</taxon>
        <taxon>Platyhelminthes</taxon>
        <taxon>Cestoda</taxon>
        <taxon>Eucestoda</taxon>
        <taxon>Diphyllobothriidea</taxon>
        <taxon>Diphyllobothriidae</taxon>
        <taxon>Schistocephalus</taxon>
    </lineage>
</organism>
<evidence type="ECO:0000313" key="5">
    <source>
        <dbReference type="Proteomes" id="UP000275846"/>
    </source>
</evidence>
<feature type="region of interest" description="Disordered" evidence="2">
    <location>
        <begin position="54"/>
        <end position="74"/>
    </location>
</feature>